<organism evidence="2 3">
    <name type="scientific">Endozoicomonas montiporae</name>
    <dbReference type="NCBI Taxonomy" id="1027273"/>
    <lineage>
        <taxon>Bacteria</taxon>
        <taxon>Pseudomonadati</taxon>
        <taxon>Pseudomonadota</taxon>
        <taxon>Gammaproteobacteria</taxon>
        <taxon>Oceanospirillales</taxon>
        <taxon>Endozoicomonadaceae</taxon>
        <taxon>Endozoicomonas</taxon>
    </lineage>
</organism>
<feature type="transmembrane region" description="Helical" evidence="1">
    <location>
        <begin position="176"/>
        <end position="200"/>
    </location>
</feature>
<protein>
    <submittedName>
        <fullName evidence="2">Uncharacterized protein</fullName>
    </submittedName>
</protein>
<proteinExistence type="predicted"/>
<keyword evidence="1" id="KW-0472">Membrane</keyword>
<sequence length="255" mass="28819">MIQGLVLSPLIGALLGVLFSGLSSSPSQTVPVTIIKTREVYREKVIKEYSGERPKRQSDNDDGLGWLCLLCLGALFILWKYAIHAEQIQYYIGSSILTILSFSVVTMMISYFKGHFTSQEWWLYTVAPVGILMACVYVLNLAKNSFDSRITEVAMNNSFMGFYLEDLSDYGKVYMLVHVFGVVFLVIVVALTGLSLLFYLSLMNQRSYSSIQRFWRWMARITSFFSGSGWLVLAIICLVLSYLGIHPNMAAAWIM</sequence>
<keyword evidence="1" id="KW-1133">Transmembrane helix</keyword>
<reference evidence="2 3" key="1">
    <citation type="submission" date="2014-06" db="EMBL/GenBank/DDBJ databases">
        <title>Whole Genome Sequences of Three Symbiotic Endozoicomonas Bacteria.</title>
        <authorList>
            <person name="Neave M.J."/>
            <person name="Apprill A."/>
            <person name="Voolstra C.R."/>
        </authorList>
    </citation>
    <scope>NUCLEOTIDE SEQUENCE [LARGE SCALE GENOMIC DNA]</scope>
    <source>
        <strain evidence="2 3">LMG 24815</strain>
    </source>
</reference>
<evidence type="ECO:0000256" key="1">
    <source>
        <dbReference type="SAM" id="Phobius"/>
    </source>
</evidence>
<gene>
    <name evidence="2" type="ORF">GZ77_26265</name>
</gene>
<dbReference type="EMBL" id="JOKG01000010">
    <property type="protein sequence ID" value="KEQ11261.1"/>
    <property type="molecule type" value="Genomic_DNA"/>
</dbReference>
<comment type="caution">
    <text evidence="2">The sequence shown here is derived from an EMBL/GenBank/DDBJ whole genome shotgun (WGS) entry which is preliminary data.</text>
</comment>
<feature type="transmembrane region" description="Helical" evidence="1">
    <location>
        <begin position="221"/>
        <end position="245"/>
    </location>
</feature>
<dbReference type="Proteomes" id="UP000028006">
    <property type="component" value="Unassembled WGS sequence"/>
</dbReference>
<name>A0A081MYI8_9GAMM</name>
<evidence type="ECO:0000313" key="2">
    <source>
        <dbReference type="EMBL" id="KEQ11261.1"/>
    </source>
</evidence>
<evidence type="ECO:0000313" key="3">
    <source>
        <dbReference type="Proteomes" id="UP000028006"/>
    </source>
</evidence>
<dbReference type="AlphaFoldDB" id="A0A081MYI8"/>
<accession>A0A081MYI8</accession>
<feature type="transmembrane region" description="Helical" evidence="1">
    <location>
        <begin position="90"/>
        <end position="109"/>
    </location>
</feature>
<feature type="transmembrane region" description="Helical" evidence="1">
    <location>
        <begin position="121"/>
        <end position="139"/>
    </location>
</feature>
<keyword evidence="1" id="KW-0812">Transmembrane</keyword>
<keyword evidence="3" id="KW-1185">Reference proteome</keyword>
<feature type="transmembrane region" description="Helical" evidence="1">
    <location>
        <begin position="63"/>
        <end position="83"/>
    </location>
</feature>